<gene>
    <name evidence="5" type="primary">LOC4815204</name>
</gene>
<reference evidence="5" key="1">
    <citation type="submission" date="2025-08" db="UniProtKB">
        <authorList>
            <consortium name="RefSeq"/>
        </authorList>
    </citation>
    <scope>IDENTIFICATION</scope>
    <source>
        <strain evidence="5">MV-25-SWS-2005</strain>
        <tissue evidence="5">Whole body</tissue>
    </source>
</reference>
<name>A0A6I8UGV6_DROPS</name>
<dbReference type="KEGG" id="dpo:4815204"/>
<sequence>MPPQKEVSTAEMCPDIEIIVGTYEEYLLGYQIVEEEVKDESKMLLRQTFADKSHAGAIKCISVQGPWVASGGSDDRIFVYDMRQRKLSQVLLSHSGTINTLSFAPDMSHLLSGSSDGQLKATRVGSWAVAGDWKKAHAGTPITHISCHPSSKLCLSLGGDRILNTWNLVKGRVVYRTNLKSKTTLGGAPDCLSWSTDGEHFTLTGHQVLEIWDIKTANVARRAKTPSRPICVAWVGETECLSGLENGSIAWISLTDDKEAEPKILPAHAARVKAVACLNNTLVTVSSAGEIKVWRCQLEKRELTFIASTSIGCRPTSLGLVDLSLIESGATRPKLGVPTEVPTSKPSDVEPPLEIDTPKGFVTIEFDDDAKPPPISKKAAKKQQKAAKKPKKAEMDFDENSSDGESEAFSDSDSDSNPEPTPKKGTKKSAKAQGFVSAEYDEDANADSSDEAIEATPKSKARKSKEAKGKAPKPAVEQDSDQSSSDSDSVPKRKRKQPPSHAPAKRKVKKQTR</sequence>
<feature type="compositionally biased region" description="Basic residues" evidence="3">
    <location>
        <begin position="492"/>
        <end position="513"/>
    </location>
</feature>
<organism evidence="4 5">
    <name type="scientific">Drosophila pseudoobscura pseudoobscura</name>
    <name type="common">Fruit fly</name>
    <dbReference type="NCBI Taxonomy" id="46245"/>
    <lineage>
        <taxon>Eukaryota</taxon>
        <taxon>Metazoa</taxon>
        <taxon>Ecdysozoa</taxon>
        <taxon>Arthropoda</taxon>
        <taxon>Hexapoda</taxon>
        <taxon>Insecta</taxon>
        <taxon>Pterygota</taxon>
        <taxon>Neoptera</taxon>
        <taxon>Endopterygota</taxon>
        <taxon>Diptera</taxon>
        <taxon>Brachycera</taxon>
        <taxon>Muscomorpha</taxon>
        <taxon>Ephydroidea</taxon>
        <taxon>Drosophilidae</taxon>
        <taxon>Drosophila</taxon>
        <taxon>Sophophora</taxon>
    </lineage>
</organism>
<dbReference type="InParanoid" id="A0A6I8UGV6"/>
<evidence type="ECO:0000256" key="1">
    <source>
        <dbReference type="ARBA" id="ARBA00045213"/>
    </source>
</evidence>
<accession>A0A6I8UGV6</accession>
<feature type="region of interest" description="Disordered" evidence="3">
    <location>
        <begin position="333"/>
        <end position="513"/>
    </location>
</feature>
<dbReference type="RefSeq" id="XP_001355196.3">
    <property type="nucleotide sequence ID" value="XM_001355160.4"/>
</dbReference>
<dbReference type="PANTHER" id="PTHR44675:SF1">
    <property type="entry name" value="P21-ACTIVATED PROTEIN KINASE-INTERACTING PROTEIN 1"/>
    <property type="match status" value="1"/>
</dbReference>
<dbReference type="FunCoup" id="A0A6I8UGV6">
    <property type="interactions" value="1822"/>
</dbReference>
<dbReference type="SUPFAM" id="SSF101908">
    <property type="entry name" value="Putative isomerase YbhE"/>
    <property type="match status" value="1"/>
</dbReference>
<comment type="function">
    <text evidence="1">Negatively regulates the PAK1 kinase. PAK1 is a member of the PAK kinase family, which has been shown to play a positive role in the regulation of signaling pathways involving MAPK8 and RELA. PAK1 exists as an inactive homodimer, which is activated by binding of small GTPases such as CDC42 to an N-terminal regulatory domain. PAK1IP1 also binds to the N-terminus of PAK1, and inhibits the specific activation of PAK1 by CDC42. May be involved in ribosomal large subunit assembly.</text>
</comment>
<dbReference type="Proteomes" id="UP000001819">
    <property type="component" value="Chromosome X"/>
</dbReference>
<dbReference type="InterPro" id="IPR001680">
    <property type="entry name" value="WD40_rpt"/>
</dbReference>
<dbReference type="AlphaFoldDB" id="A0A6I8UGV6"/>
<dbReference type="InterPro" id="IPR051959">
    <property type="entry name" value="PAK1-Kinase_Regulator"/>
</dbReference>
<evidence type="ECO:0000313" key="5">
    <source>
        <dbReference type="RefSeq" id="XP_001355196.3"/>
    </source>
</evidence>
<evidence type="ECO:0000256" key="2">
    <source>
        <dbReference type="PROSITE-ProRule" id="PRU00221"/>
    </source>
</evidence>
<feature type="compositionally biased region" description="Acidic residues" evidence="3">
    <location>
        <begin position="439"/>
        <end position="453"/>
    </location>
</feature>
<keyword evidence="2" id="KW-0853">WD repeat</keyword>
<dbReference type="Pfam" id="PF00400">
    <property type="entry name" value="WD40"/>
    <property type="match status" value="2"/>
</dbReference>
<feature type="repeat" description="WD" evidence="2">
    <location>
        <begin position="91"/>
        <end position="120"/>
    </location>
</feature>
<feature type="compositionally biased region" description="Basic residues" evidence="3">
    <location>
        <begin position="378"/>
        <end position="391"/>
    </location>
</feature>
<evidence type="ECO:0000256" key="3">
    <source>
        <dbReference type="SAM" id="MobiDB-lite"/>
    </source>
</evidence>
<proteinExistence type="predicted"/>
<evidence type="ECO:0000313" key="4">
    <source>
        <dbReference type="Proteomes" id="UP000001819"/>
    </source>
</evidence>
<dbReference type="InterPro" id="IPR015943">
    <property type="entry name" value="WD40/YVTN_repeat-like_dom_sf"/>
</dbReference>
<dbReference type="PROSITE" id="PS50082">
    <property type="entry name" value="WD_REPEATS_2"/>
    <property type="match status" value="1"/>
</dbReference>
<dbReference type="PANTHER" id="PTHR44675">
    <property type="entry name" value="PAK1 INTERACTING PROTEIN 1"/>
    <property type="match status" value="1"/>
</dbReference>
<dbReference type="Gene3D" id="2.130.10.10">
    <property type="entry name" value="YVTN repeat-like/Quinoprotein amine dehydrogenase"/>
    <property type="match status" value="2"/>
</dbReference>
<keyword evidence="4" id="KW-1185">Reference proteome</keyword>
<dbReference type="SMART" id="SM00320">
    <property type="entry name" value="WD40"/>
    <property type="match status" value="5"/>
</dbReference>
<dbReference type="PROSITE" id="PS50294">
    <property type="entry name" value="WD_REPEATS_REGION"/>
    <property type="match status" value="1"/>
</dbReference>
<feature type="compositionally biased region" description="Acidic residues" evidence="3">
    <location>
        <begin position="396"/>
        <end position="416"/>
    </location>
</feature>
<protein>
    <submittedName>
        <fullName evidence="5">P21-activated protein kinase-interacting protein 1-like</fullName>
    </submittedName>
</protein>
<dbReference type="ExpressionAtlas" id="A0A6I8UGV6">
    <property type="expression patterns" value="baseline"/>
</dbReference>